<protein>
    <submittedName>
        <fullName evidence="11">TrkH family potassium uptake protein</fullName>
    </submittedName>
</protein>
<feature type="transmembrane region" description="Helical" evidence="10">
    <location>
        <begin position="78"/>
        <end position="102"/>
    </location>
</feature>
<evidence type="ECO:0000256" key="9">
    <source>
        <dbReference type="ARBA" id="ARBA00023136"/>
    </source>
</evidence>
<dbReference type="InterPro" id="IPR003445">
    <property type="entry name" value="Cat_transpt"/>
</dbReference>
<dbReference type="InterPro" id="IPR004772">
    <property type="entry name" value="TrkH"/>
</dbReference>
<evidence type="ECO:0000256" key="10">
    <source>
        <dbReference type="SAM" id="Phobius"/>
    </source>
</evidence>
<evidence type="ECO:0000256" key="8">
    <source>
        <dbReference type="ARBA" id="ARBA00023065"/>
    </source>
</evidence>
<keyword evidence="6" id="KW-0630">Potassium</keyword>
<name>A0ABT3DIC0_9BACI</name>
<evidence type="ECO:0000256" key="2">
    <source>
        <dbReference type="ARBA" id="ARBA00022448"/>
    </source>
</evidence>
<comment type="subcellular location">
    <subcellularLocation>
        <location evidence="1">Cell membrane</location>
        <topology evidence="1">Multi-pass membrane protein</topology>
    </subcellularLocation>
</comment>
<accession>A0ABT3DIC0</accession>
<feature type="transmembrane region" description="Helical" evidence="10">
    <location>
        <begin position="347"/>
        <end position="369"/>
    </location>
</feature>
<dbReference type="PANTHER" id="PTHR32024">
    <property type="entry name" value="TRK SYSTEM POTASSIUM UPTAKE PROTEIN TRKG-RELATED"/>
    <property type="match status" value="1"/>
</dbReference>
<keyword evidence="4" id="KW-0633">Potassium transport</keyword>
<dbReference type="EMBL" id="JAOYEY010000043">
    <property type="protein sequence ID" value="MCV9886804.1"/>
    <property type="molecule type" value="Genomic_DNA"/>
</dbReference>
<evidence type="ECO:0000256" key="5">
    <source>
        <dbReference type="ARBA" id="ARBA00022692"/>
    </source>
</evidence>
<reference evidence="11 12" key="1">
    <citation type="submission" date="2022-10" db="EMBL/GenBank/DDBJ databases">
        <title>Draft genome assembly of moderately radiation resistant bacterium Metabacillus halosaccharovorans.</title>
        <authorList>
            <person name="Pal S."/>
            <person name="Gopinathan A."/>
        </authorList>
    </citation>
    <scope>NUCLEOTIDE SEQUENCE [LARGE SCALE GENOMIC DNA]</scope>
    <source>
        <strain evidence="11 12">VITHBRA001</strain>
    </source>
</reference>
<feature type="transmembrane region" description="Helical" evidence="10">
    <location>
        <begin position="294"/>
        <end position="327"/>
    </location>
</feature>
<feature type="transmembrane region" description="Helical" evidence="10">
    <location>
        <begin position="20"/>
        <end position="39"/>
    </location>
</feature>
<evidence type="ECO:0000256" key="6">
    <source>
        <dbReference type="ARBA" id="ARBA00022958"/>
    </source>
</evidence>
<feature type="transmembrane region" description="Helical" evidence="10">
    <location>
        <begin position="129"/>
        <end position="150"/>
    </location>
</feature>
<keyword evidence="3" id="KW-1003">Cell membrane</keyword>
<keyword evidence="8" id="KW-0406">Ion transport</keyword>
<sequence>MKSLVCKVKKFIKLNPSQLLVLVFVVSITVGTCVLKLPFSTHEGIKWVDALFISTSAMTVTGLATVDPATTFTTFGQFIIAVLIQVGGLGIMSFAVLIYMMVGKKIGLKERLLMQHALNQTSVGGIIKLVKYLFVFSITIELIAMIFLSIRWVPQFGWTKGLFFSFFHSISAFNNAGFALWSDNLMQYVGDPLVNIVISILFIIGGIGFTVLVDVWKKRKFKKLSLHTKLMIIGTLIINIVAMLFIFCMEYSNPETLGHFTLKDKLWASYFQAVSPRTAGFNTIDIGSMDETTLFFIIILMFIGAGSGSTGGGIKLTTALIIALATISFLRGKNDIVVLKRTINTSFLLKALAISMISIVFVILGILLLNLTERNASFIDIMFEVVSAFGTVGLSAGLTVTLSSVGKQLIIFIMILGKLGPLTLMFSLATPSKEKIRYPEEDILTG</sequence>
<comment type="caution">
    <text evidence="11">The sequence shown here is derived from an EMBL/GenBank/DDBJ whole genome shotgun (WGS) entry which is preliminary data.</text>
</comment>
<dbReference type="Proteomes" id="UP001526147">
    <property type="component" value="Unassembled WGS sequence"/>
</dbReference>
<keyword evidence="7 10" id="KW-1133">Transmembrane helix</keyword>
<dbReference type="PANTHER" id="PTHR32024:SF1">
    <property type="entry name" value="KTR SYSTEM POTASSIUM UPTAKE PROTEIN B"/>
    <property type="match status" value="1"/>
</dbReference>
<keyword evidence="5 10" id="KW-0812">Transmembrane</keyword>
<feature type="transmembrane region" description="Helical" evidence="10">
    <location>
        <begin position="193"/>
        <end position="216"/>
    </location>
</feature>
<gene>
    <name evidence="11" type="ORF">OIH86_14290</name>
</gene>
<evidence type="ECO:0000256" key="7">
    <source>
        <dbReference type="ARBA" id="ARBA00022989"/>
    </source>
</evidence>
<keyword evidence="2" id="KW-0813">Transport</keyword>
<dbReference type="Pfam" id="PF02386">
    <property type="entry name" value="TrkH"/>
    <property type="match status" value="1"/>
</dbReference>
<feature type="transmembrane region" description="Helical" evidence="10">
    <location>
        <begin position="409"/>
        <end position="429"/>
    </location>
</feature>
<evidence type="ECO:0000256" key="1">
    <source>
        <dbReference type="ARBA" id="ARBA00004651"/>
    </source>
</evidence>
<proteinExistence type="predicted"/>
<evidence type="ECO:0000313" key="12">
    <source>
        <dbReference type="Proteomes" id="UP001526147"/>
    </source>
</evidence>
<evidence type="ECO:0000313" key="11">
    <source>
        <dbReference type="EMBL" id="MCV9886804.1"/>
    </source>
</evidence>
<feature type="transmembrane region" description="Helical" evidence="10">
    <location>
        <begin position="162"/>
        <end position="181"/>
    </location>
</feature>
<dbReference type="NCBIfam" id="TIGR00933">
    <property type="entry name" value="2a38"/>
    <property type="match status" value="1"/>
</dbReference>
<organism evidence="11 12">
    <name type="scientific">Metabacillus halosaccharovorans</name>
    <dbReference type="NCBI Taxonomy" id="930124"/>
    <lineage>
        <taxon>Bacteria</taxon>
        <taxon>Bacillati</taxon>
        <taxon>Bacillota</taxon>
        <taxon>Bacilli</taxon>
        <taxon>Bacillales</taxon>
        <taxon>Bacillaceae</taxon>
        <taxon>Metabacillus</taxon>
    </lineage>
</organism>
<feature type="transmembrane region" description="Helical" evidence="10">
    <location>
        <begin position="228"/>
        <end position="247"/>
    </location>
</feature>
<keyword evidence="9 10" id="KW-0472">Membrane</keyword>
<feature type="transmembrane region" description="Helical" evidence="10">
    <location>
        <begin position="381"/>
        <end position="402"/>
    </location>
</feature>
<evidence type="ECO:0000256" key="4">
    <source>
        <dbReference type="ARBA" id="ARBA00022538"/>
    </source>
</evidence>
<evidence type="ECO:0000256" key="3">
    <source>
        <dbReference type="ARBA" id="ARBA00022475"/>
    </source>
</evidence>
<keyword evidence="12" id="KW-1185">Reference proteome</keyword>